<proteinExistence type="predicted"/>
<sequence>MKIKVYIFGIIIIVGYLLTACSNDEINTKNEKTDKNNILNNKEYNKIVYWIGGQGIEITDKVDVENIVEILSTVPVERKEKAEERAGGIFLDLISDGNQEERIVILSDYISYNNEYYYTKYDVIPSVEEIIEDEAKKNGLEYLFEDTSTGHQGKKKVK</sequence>
<reference evidence="1" key="1">
    <citation type="submission" date="2022-09" db="EMBL/GenBank/DDBJ databases">
        <title>Eubacterium sp. LFL-14 isolated from human feces.</title>
        <authorList>
            <person name="Liu F."/>
        </authorList>
    </citation>
    <scope>NUCLEOTIDE SEQUENCE</scope>
    <source>
        <strain evidence="1">LFL-14</strain>
    </source>
</reference>
<evidence type="ECO:0008006" key="3">
    <source>
        <dbReference type="Google" id="ProtNLM"/>
    </source>
</evidence>
<gene>
    <name evidence="1" type="ORF">N5B56_03785</name>
</gene>
<dbReference type="RefSeq" id="WP_022089749.1">
    <property type="nucleotide sequence ID" value="NZ_JAODBU010000003.1"/>
</dbReference>
<accession>A0ABT2LYE1</accession>
<comment type="caution">
    <text evidence="1">The sequence shown here is derived from an EMBL/GenBank/DDBJ whole genome shotgun (WGS) entry which is preliminary data.</text>
</comment>
<dbReference type="EMBL" id="JAODBU010000003">
    <property type="protein sequence ID" value="MCT7398210.1"/>
    <property type="molecule type" value="Genomic_DNA"/>
</dbReference>
<name>A0ABT2LYE1_9FIRM</name>
<keyword evidence="2" id="KW-1185">Reference proteome</keyword>
<evidence type="ECO:0000313" key="1">
    <source>
        <dbReference type="EMBL" id="MCT7398210.1"/>
    </source>
</evidence>
<dbReference type="Proteomes" id="UP001431199">
    <property type="component" value="Unassembled WGS sequence"/>
</dbReference>
<protein>
    <recommendedName>
        <fullName evidence="3">Lipoprotein</fullName>
    </recommendedName>
</protein>
<dbReference type="PROSITE" id="PS51257">
    <property type="entry name" value="PROKAR_LIPOPROTEIN"/>
    <property type="match status" value="1"/>
</dbReference>
<organism evidence="1 2">
    <name type="scientific">Eubacterium album</name>
    <dbReference type="NCBI Taxonomy" id="2978477"/>
    <lineage>
        <taxon>Bacteria</taxon>
        <taxon>Bacillati</taxon>
        <taxon>Bacillota</taxon>
        <taxon>Clostridia</taxon>
        <taxon>Eubacteriales</taxon>
        <taxon>Eubacteriaceae</taxon>
        <taxon>Eubacterium</taxon>
    </lineage>
</organism>
<evidence type="ECO:0000313" key="2">
    <source>
        <dbReference type="Proteomes" id="UP001431199"/>
    </source>
</evidence>